<protein>
    <submittedName>
        <fullName evidence="1">Uncharacterized protein</fullName>
    </submittedName>
</protein>
<dbReference type="Proteomes" id="UP001055879">
    <property type="component" value="Linkage Group LG01"/>
</dbReference>
<accession>A0ACB9FLX1</accession>
<sequence>MGFSNGELGLHDDSAKSAFLSELPDLPLVQPKVITPSMSFFLHSDFENTNPNPNPFGFMIDNGNRFDFVVELIRVATALKLSLFSASDIDASDKWAKSADLVFFLL</sequence>
<reference evidence="2" key="1">
    <citation type="journal article" date="2022" name="Mol. Ecol. Resour.">
        <title>The genomes of chicory, endive, great burdock and yacon provide insights into Asteraceae palaeo-polyploidization history and plant inulin production.</title>
        <authorList>
            <person name="Fan W."/>
            <person name="Wang S."/>
            <person name="Wang H."/>
            <person name="Wang A."/>
            <person name="Jiang F."/>
            <person name="Liu H."/>
            <person name="Zhao H."/>
            <person name="Xu D."/>
            <person name="Zhang Y."/>
        </authorList>
    </citation>
    <scope>NUCLEOTIDE SEQUENCE [LARGE SCALE GENOMIC DNA]</scope>
    <source>
        <strain evidence="2">cv. Niubang</strain>
    </source>
</reference>
<evidence type="ECO:0000313" key="2">
    <source>
        <dbReference type="Proteomes" id="UP001055879"/>
    </source>
</evidence>
<name>A0ACB9FLX1_ARCLA</name>
<gene>
    <name evidence="1" type="ORF">L6452_02995</name>
</gene>
<organism evidence="1 2">
    <name type="scientific">Arctium lappa</name>
    <name type="common">Greater burdock</name>
    <name type="synonym">Lappa major</name>
    <dbReference type="NCBI Taxonomy" id="4217"/>
    <lineage>
        <taxon>Eukaryota</taxon>
        <taxon>Viridiplantae</taxon>
        <taxon>Streptophyta</taxon>
        <taxon>Embryophyta</taxon>
        <taxon>Tracheophyta</taxon>
        <taxon>Spermatophyta</taxon>
        <taxon>Magnoliopsida</taxon>
        <taxon>eudicotyledons</taxon>
        <taxon>Gunneridae</taxon>
        <taxon>Pentapetalae</taxon>
        <taxon>asterids</taxon>
        <taxon>campanulids</taxon>
        <taxon>Asterales</taxon>
        <taxon>Asteraceae</taxon>
        <taxon>Carduoideae</taxon>
        <taxon>Cardueae</taxon>
        <taxon>Arctiinae</taxon>
        <taxon>Arctium</taxon>
    </lineage>
</organism>
<dbReference type="EMBL" id="CM042047">
    <property type="protein sequence ID" value="KAI3771826.1"/>
    <property type="molecule type" value="Genomic_DNA"/>
</dbReference>
<comment type="caution">
    <text evidence="1">The sequence shown here is derived from an EMBL/GenBank/DDBJ whole genome shotgun (WGS) entry which is preliminary data.</text>
</comment>
<keyword evidence="2" id="KW-1185">Reference proteome</keyword>
<reference evidence="1 2" key="2">
    <citation type="journal article" date="2022" name="Mol. Ecol. Resour.">
        <title>The genomes of chicory, endive, great burdock and yacon provide insights into Asteraceae paleo-polyploidization history and plant inulin production.</title>
        <authorList>
            <person name="Fan W."/>
            <person name="Wang S."/>
            <person name="Wang H."/>
            <person name="Wang A."/>
            <person name="Jiang F."/>
            <person name="Liu H."/>
            <person name="Zhao H."/>
            <person name="Xu D."/>
            <person name="Zhang Y."/>
        </authorList>
    </citation>
    <scope>NUCLEOTIDE SEQUENCE [LARGE SCALE GENOMIC DNA]</scope>
    <source>
        <strain evidence="2">cv. Niubang</strain>
    </source>
</reference>
<evidence type="ECO:0000313" key="1">
    <source>
        <dbReference type="EMBL" id="KAI3771826.1"/>
    </source>
</evidence>
<proteinExistence type="predicted"/>